<accession>A0ABV1U976</accession>
<dbReference type="RefSeq" id="WP_352064132.1">
    <property type="nucleotide sequence ID" value="NZ_JBEOYA010000076.1"/>
</dbReference>
<comment type="caution">
    <text evidence="1">The sequence shown here is derived from an EMBL/GenBank/DDBJ whole genome shotgun (WGS) entry which is preliminary data.</text>
</comment>
<name>A0ABV1U976_9ACTN</name>
<dbReference type="Proteomes" id="UP001470023">
    <property type="component" value="Unassembled WGS sequence"/>
</dbReference>
<dbReference type="EMBL" id="JBEPAZ010000017">
    <property type="protein sequence ID" value="MER6430269.1"/>
    <property type="molecule type" value="Genomic_DNA"/>
</dbReference>
<evidence type="ECO:0000313" key="1">
    <source>
        <dbReference type="EMBL" id="MER6430269.1"/>
    </source>
</evidence>
<organism evidence="1 2">
    <name type="scientific">Streptomyces sp. 900105245</name>
    <dbReference type="NCBI Taxonomy" id="3154379"/>
    <lineage>
        <taxon>Bacteria</taxon>
        <taxon>Bacillati</taxon>
        <taxon>Actinomycetota</taxon>
        <taxon>Actinomycetes</taxon>
        <taxon>Kitasatosporales</taxon>
        <taxon>Streptomycetaceae</taxon>
        <taxon>Streptomyces</taxon>
    </lineage>
</organism>
<proteinExistence type="predicted"/>
<protein>
    <submittedName>
        <fullName evidence="1">Uncharacterized protein</fullName>
    </submittedName>
</protein>
<reference evidence="1 2" key="1">
    <citation type="submission" date="2024-06" db="EMBL/GenBank/DDBJ databases">
        <title>The Natural Products Discovery Center: Release of the First 8490 Sequenced Strains for Exploring Actinobacteria Biosynthetic Diversity.</title>
        <authorList>
            <person name="Kalkreuter E."/>
            <person name="Kautsar S.A."/>
            <person name="Yang D."/>
            <person name="Bader C.D."/>
            <person name="Teijaro C.N."/>
            <person name="Fluegel L."/>
            <person name="Davis C.M."/>
            <person name="Simpson J.R."/>
            <person name="Lauterbach L."/>
            <person name="Steele A.D."/>
            <person name="Gui C."/>
            <person name="Meng S."/>
            <person name="Li G."/>
            <person name="Viehrig K."/>
            <person name="Ye F."/>
            <person name="Su P."/>
            <person name="Kiefer A.F."/>
            <person name="Nichols A."/>
            <person name="Cepeda A.J."/>
            <person name="Yan W."/>
            <person name="Fan B."/>
            <person name="Jiang Y."/>
            <person name="Adhikari A."/>
            <person name="Zheng C.-J."/>
            <person name="Schuster L."/>
            <person name="Cowan T.M."/>
            <person name="Smanski M.J."/>
            <person name="Chevrette M.G."/>
            <person name="De Carvalho L.P.S."/>
            <person name="Shen B."/>
        </authorList>
    </citation>
    <scope>NUCLEOTIDE SEQUENCE [LARGE SCALE GENOMIC DNA]</scope>
    <source>
        <strain evidence="1 2">NPDC001166</strain>
    </source>
</reference>
<evidence type="ECO:0000313" key="2">
    <source>
        <dbReference type="Proteomes" id="UP001470023"/>
    </source>
</evidence>
<gene>
    <name evidence="1" type="ORF">ABT272_21370</name>
</gene>
<sequence length="63" mass="6713">MYVPGQPATGPAKGVLVKGGLPVALEVTEEILQEFVDVMNSLEDDVAQRWPGQETWLCGSPTG</sequence>
<keyword evidence="2" id="KW-1185">Reference proteome</keyword>